<reference evidence="4" key="1">
    <citation type="submission" date="2022-01" db="EMBL/GenBank/DDBJ databases">
        <authorList>
            <person name="King R."/>
        </authorList>
    </citation>
    <scope>NUCLEOTIDE SEQUENCE</scope>
</reference>
<dbReference type="Pfam" id="PF00561">
    <property type="entry name" value="Abhydrolase_1"/>
    <property type="match status" value="1"/>
</dbReference>
<sequence length="302" mass="34780">MEAKTKIDEFNIPVPWGHIAVKAWGDSNDPHVLVVHGRLDNAGGFDNLMHLLPNCFYYVCMDLPGHGKSSHFPAHLPLQTLDQVIAYKLAIAHFDKKFIILGHSYGAQLALLFTRLYPNLVEKIILLDAFHLYTKEVKDLKKYLIKKLESFLDIDAKLATRQPPTYTYEEARERISGNRYQGETLLTKAADPLLARMLKSADNGKYTFTFDQRMKSYINPLHDRRFAKESLLEDPVTCPVLLILAKQNQKPIRKYADILDMIRKWKNVTVRFVEGGHDVHNNYPERVAPHITEFLLKQEAKL</sequence>
<dbReference type="SUPFAM" id="SSF53474">
    <property type="entry name" value="alpha/beta-Hydrolases"/>
    <property type="match status" value="1"/>
</dbReference>
<dbReference type="InterPro" id="IPR000073">
    <property type="entry name" value="AB_hydrolase_1"/>
</dbReference>
<keyword evidence="5" id="KW-1185">Reference proteome</keyword>
<comment type="similarity">
    <text evidence="1">Belongs to the AB hydrolase superfamily.</text>
</comment>
<evidence type="ECO:0000256" key="1">
    <source>
        <dbReference type="ARBA" id="ARBA00008645"/>
    </source>
</evidence>
<organism evidence="4 5">
    <name type="scientific">Phaedon cochleariae</name>
    <name type="common">Mustard beetle</name>
    <dbReference type="NCBI Taxonomy" id="80249"/>
    <lineage>
        <taxon>Eukaryota</taxon>
        <taxon>Metazoa</taxon>
        <taxon>Ecdysozoa</taxon>
        <taxon>Arthropoda</taxon>
        <taxon>Hexapoda</taxon>
        <taxon>Insecta</taxon>
        <taxon>Pterygota</taxon>
        <taxon>Neoptera</taxon>
        <taxon>Endopterygota</taxon>
        <taxon>Coleoptera</taxon>
        <taxon>Polyphaga</taxon>
        <taxon>Cucujiformia</taxon>
        <taxon>Chrysomeloidea</taxon>
        <taxon>Chrysomelidae</taxon>
        <taxon>Chrysomelinae</taxon>
        <taxon>Chrysomelini</taxon>
        <taxon>Phaedon</taxon>
    </lineage>
</organism>
<dbReference type="EMBL" id="OU896712">
    <property type="protein sequence ID" value="CAH1174182.1"/>
    <property type="molecule type" value="Genomic_DNA"/>
</dbReference>
<evidence type="ECO:0000313" key="4">
    <source>
        <dbReference type="EMBL" id="CAH1174182.1"/>
    </source>
</evidence>
<dbReference type="InterPro" id="IPR029058">
    <property type="entry name" value="AB_hydrolase_fold"/>
</dbReference>
<reference evidence="4" key="2">
    <citation type="submission" date="2022-10" db="EMBL/GenBank/DDBJ databases">
        <authorList>
            <consortium name="ENA_rothamsted_submissions"/>
            <consortium name="culmorum"/>
            <person name="King R."/>
        </authorList>
    </citation>
    <scope>NUCLEOTIDE SEQUENCE</scope>
</reference>
<evidence type="ECO:0000259" key="3">
    <source>
        <dbReference type="Pfam" id="PF00561"/>
    </source>
</evidence>
<evidence type="ECO:0000256" key="2">
    <source>
        <dbReference type="ARBA" id="ARBA00022801"/>
    </source>
</evidence>
<dbReference type="Proteomes" id="UP001153737">
    <property type="component" value="Chromosome 6"/>
</dbReference>
<dbReference type="PANTHER" id="PTHR43798:SF14">
    <property type="entry name" value="SERINE HYDROLASE-LIKE PROTEIN DDB_G0286239"/>
    <property type="match status" value="1"/>
</dbReference>
<dbReference type="AlphaFoldDB" id="A0A9P0DVY6"/>
<dbReference type="PANTHER" id="PTHR43798">
    <property type="entry name" value="MONOACYLGLYCEROL LIPASE"/>
    <property type="match status" value="1"/>
</dbReference>
<proteinExistence type="inferred from homology"/>
<dbReference type="GO" id="GO:0016020">
    <property type="term" value="C:membrane"/>
    <property type="evidence" value="ECO:0007669"/>
    <property type="project" value="TreeGrafter"/>
</dbReference>
<dbReference type="GO" id="GO:0016787">
    <property type="term" value="F:hydrolase activity"/>
    <property type="evidence" value="ECO:0007669"/>
    <property type="project" value="UniProtKB-KW"/>
</dbReference>
<dbReference type="OrthoDB" id="6431331at2759"/>
<accession>A0A9P0DVY6</accession>
<protein>
    <recommendedName>
        <fullName evidence="3">AB hydrolase-1 domain-containing protein</fullName>
    </recommendedName>
</protein>
<evidence type="ECO:0000313" key="5">
    <source>
        <dbReference type="Proteomes" id="UP001153737"/>
    </source>
</evidence>
<name>A0A9P0DVY6_PHACE</name>
<keyword evidence="2" id="KW-0378">Hydrolase</keyword>
<dbReference type="Gene3D" id="3.40.50.1820">
    <property type="entry name" value="alpha/beta hydrolase"/>
    <property type="match status" value="1"/>
</dbReference>
<dbReference type="PRINTS" id="PR00111">
    <property type="entry name" value="ABHYDROLASE"/>
</dbReference>
<gene>
    <name evidence="4" type="ORF">PHAECO_LOCUS10425</name>
</gene>
<feature type="domain" description="AB hydrolase-1" evidence="3">
    <location>
        <begin position="30"/>
        <end position="280"/>
    </location>
</feature>
<dbReference type="InterPro" id="IPR050266">
    <property type="entry name" value="AB_hydrolase_sf"/>
</dbReference>